<evidence type="ECO:0000313" key="1">
    <source>
        <dbReference type="EMBL" id="QDU89769.1"/>
    </source>
</evidence>
<dbReference type="KEGG" id="pnd:Pla175_31640"/>
<dbReference type="Proteomes" id="UP000317429">
    <property type="component" value="Chromosome"/>
</dbReference>
<evidence type="ECO:0000313" key="2">
    <source>
        <dbReference type="Proteomes" id="UP000317429"/>
    </source>
</evidence>
<dbReference type="AlphaFoldDB" id="A0A518DE71"/>
<gene>
    <name evidence="1" type="ORF">Pla175_31640</name>
</gene>
<dbReference type="OrthoDB" id="284920at2"/>
<name>A0A518DE71_9BACT</name>
<accession>A0A518DE71</accession>
<proteinExistence type="predicted"/>
<sequence>MTPRPRSLAAFAACALGVLLLWCVALPWLSARPAVRDRLRFLERRGVDASAMYYTELDAMDAILDRYEGREVRRRGGPPRR</sequence>
<reference evidence="1 2" key="1">
    <citation type="submission" date="2019-02" db="EMBL/GenBank/DDBJ databases">
        <title>Deep-cultivation of Planctomycetes and their phenomic and genomic characterization uncovers novel biology.</title>
        <authorList>
            <person name="Wiegand S."/>
            <person name="Jogler M."/>
            <person name="Boedeker C."/>
            <person name="Pinto D."/>
            <person name="Vollmers J."/>
            <person name="Rivas-Marin E."/>
            <person name="Kohn T."/>
            <person name="Peeters S.H."/>
            <person name="Heuer A."/>
            <person name="Rast P."/>
            <person name="Oberbeckmann S."/>
            <person name="Bunk B."/>
            <person name="Jeske O."/>
            <person name="Meyerdierks A."/>
            <person name="Storesund J.E."/>
            <person name="Kallscheuer N."/>
            <person name="Luecker S."/>
            <person name="Lage O.M."/>
            <person name="Pohl T."/>
            <person name="Merkel B.J."/>
            <person name="Hornburger P."/>
            <person name="Mueller R.-W."/>
            <person name="Bruemmer F."/>
            <person name="Labrenz M."/>
            <person name="Spormann A.M."/>
            <person name="Op den Camp H."/>
            <person name="Overmann J."/>
            <person name="Amann R."/>
            <person name="Jetten M.S.M."/>
            <person name="Mascher T."/>
            <person name="Medema M.H."/>
            <person name="Devos D.P."/>
            <person name="Kaster A.-K."/>
            <person name="Ovreas L."/>
            <person name="Rohde M."/>
            <person name="Galperin M.Y."/>
            <person name="Jogler C."/>
        </authorList>
    </citation>
    <scope>NUCLEOTIDE SEQUENCE [LARGE SCALE GENOMIC DNA]</scope>
    <source>
        <strain evidence="1 2">Pla175</strain>
    </source>
</reference>
<protein>
    <submittedName>
        <fullName evidence="1">Uncharacterized protein</fullName>
    </submittedName>
</protein>
<dbReference type="RefSeq" id="WP_145286935.1">
    <property type="nucleotide sequence ID" value="NZ_CP036291.1"/>
</dbReference>
<keyword evidence="2" id="KW-1185">Reference proteome</keyword>
<organism evidence="1 2">
    <name type="scientific">Pirellulimonas nuda</name>
    <dbReference type="NCBI Taxonomy" id="2528009"/>
    <lineage>
        <taxon>Bacteria</taxon>
        <taxon>Pseudomonadati</taxon>
        <taxon>Planctomycetota</taxon>
        <taxon>Planctomycetia</taxon>
        <taxon>Pirellulales</taxon>
        <taxon>Lacipirellulaceae</taxon>
        <taxon>Pirellulimonas</taxon>
    </lineage>
</organism>
<dbReference type="EMBL" id="CP036291">
    <property type="protein sequence ID" value="QDU89769.1"/>
    <property type="molecule type" value="Genomic_DNA"/>
</dbReference>